<comment type="caution">
    <text evidence="2">The sequence shown here is derived from an EMBL/GenBank/DDBJ whole genome shotgun (WGS) entry which is preliminary data.</text>
</comment>
<protein>
    <submittedName>
        <fullName evidence="2">Uracil-DNA glycosylase family protein</fullName>
    </submittedName>
</protein>
<dbReference type="EMBL" id="JBAFVH010000003">
    <property type="protein sequence ID" value="MFG1371613.1"/>
    <property type="molecule type" value="Genomic_DNA"/>
</dbReference>
<dbReference type="Pfam" id="PF03167">
    <property type="entry name" value="UDG"/>
    <property type="match status" value="1"/>
</dbReference>
<dbReference type="SMART" id="SM00987">
    <property type="entry name" value="UreE_C"/>
    <property type="match status" value="1"/>
</dbReference>
<dbReference type="InterPro" id="IPR036895">
    <property type="entry name" value="Uracil-DNA_glycosylase-like_sf"/>
</dbReference>
<organism evidence="2 3">
    <name type="scientific">Xanthobacter oligotrophicus</name>
    <dbReference type="NCBI Taxonomy" id="2607286"/>
    <lineage>
        <taxon>Bacteria</taxon>
        <taxon>Pseudomonadati</taxon>
        <taxon>Pseudomonadota</taxon>
        <taxon>Alphaproteobacteria</taxon>
        <taxon>Hyphomicrobiales</taxon>
        <taxon>Xanthobacteraceae</taxon>
        <taxon>Xanthobacter</taxon>
    </lineage>
</organism>
<dbReference type="SMART" id="SM00986">
    <property type="entry name" value="UDG"/>
    <property type="match status" value="1"/>
</dbReference>
<name>A0ABW6ZV66_9HYPH</name>
<dbReference type="Proteomes" id="UP001604002">
    <property type="component" value="Unassembled WGS sequence"/>
</dbReference>
<dbReference type="InterPro" id="IPR047124">
    <property type="entry name" value="HI_0220.2"/>
</dbReference>
<dbReference type="SUPFAM" id="SSF52141">
    <property type="entry name" value="Uracil-DNA glycosylase-like"/>
    <property type="match status" value="1"/>
</dbReference>
<dbReference type="PANTHER" id="PTHR42160">
    <property type="entry name" value="URACIL-DNA GLYCOSYLASE SUPERFAMILY PROTEIN"/>
    <property type="match status" value="1"/>
</dbReference>
<keyword evidence="3" id="KW-1185">Reference proteome</keyword>
<accession>A0ABW6ZV66</accession>
<evidence type="ECO:0000259" key="1">
    <source>
        <dbReference type="SMART" id="SM00986"/>
    </source>
</evidence>
<dbReference type="CDD" id="cd10033">
    <property type="entry name" value="UDG_like"/>
    <property type="match status" value="1"/>
</dbReference>
<feature type="domain" description="Uracil-DNA glycosylase-like" evidence="1">
    <location>
        <begin position="40"/>
        <end position="212"/>
    </location>
</feature>
<gene>
    <name evidence="2" type="ORF">V5F32_05520</name>
</gene>
<dbReference type="Gene3D" id="3.40.470.10">
    <property type="entry name" value="Uracil-DNA glycosylase-like domain"/>
    <property type="match status" value="1"/>
</dbReference>
<sequence length="225" mass="24253">MGSNSTSEPALDALVARIRACRVCVEAPRGAPLPHEPRPVLRVSATAAILVASQAPGTKVHASGRPFTDASGDRLRQWMGVSDDEFYDASRIAIAPMGFCFPGQDAAGGDLPPRRECVATWHDTLFATLPAFRLILAVGRPAQAYHLARLGLGAHLKASLTQTVHHWREVRAAGMALADPVAVYTLPHPSWRNTGWLKRNPFFERDLLPQLKADIARALGRGGSA</sequence>
<dbReference type="InterPro" id="IPR005122">
    <property type="entry name" value="Uracil-DNA_glycosylase-like"/>
</dbReference>
<reference evidence="2 3" key="1">
    <citation type="submission" date="2024-02" db="EMBL/GenBank/DDBJ databases">
        <title>Expansion and revision of Xanthobacter and proposal of Roseixanthobacter gen. nov.</title>
        <authorList>
            <person name="Soltysiak M.P.M."/>
            <person name="Jalihal A."/>
            <person name="Ory A."/>
            <person name="Chrisophersen C."/>
            <person name="Lee A.D."/>
            <person name="Boulton J."/>
            <person name="Springer M."/>
        </authorList>
    </citation>
    <scope>NUCLEOTIDE SEQUENCE [LARGE SCALE GENOMIC DNA]</scope>
    <source>
        <strain evidence="2 3">23A</strain>
    </source>
</reference>
<evidence type="ECO:0000313" key="2">
    <source>
        <dbReference type="EMBL" id="MFG1371613.1"/>
    </source>
</evidence>
<proteinExistence type="predicted"/>
<dbReference type="RefSeq" id="WP_393991595.1">
    <property type="nucleotide sequence ID" value="NZ_JBAFVH010000003.1"/>
</dbReference>
<evidence type="ECO:0000313" key="3">
    <source>
        <dbReference type="Proteomes" id="UP001604002"/>
    </source>
</evidence>
<dbReference type="PANTHER" id="PTHR42160:SF1">
    <property type="entry name" value="URACIL-DNA GLYCOSYLASE SUPERFAMILY PROTEIN"/>
    <property type="match status" value="1"/>
</dbReference>